<name>A0A8H5EYD2_9AGAR</name>
<proteinExistence type="inferred from homology"/>
<keyword evidence="8 14" id="KW-0238">DNA-binding</keyword>
<dbReference type="SMART" id="SM00382">
    <property type="entry name" value="AAA"/>
    <property type="match status" value="1"/>
</dbReference>
<dbReference type="InterPro" id="IPR051055">
    <property type="entry name" value="PIF1_helicase"/>
</dbReference>
<dbReference type="InterPro" id="IPR010285">
    <property type="entry name" value="DNA_helicase_pif1-like_DEAD"/>
</dbReference>
<keyword evidence="5 14" id="KW-0378">Hydrolase</keyword>
<dbReference type="SUPFAM" id="SSF52540">
    <property type="entry name" value="P-loop containing nucleoside triphosphate hydrolases"/>
    <property type="match status" value="2"/>
</dbReference>
<dbReference type="GO" id="GO:0003697">
    <property type="term" value="F:single-stranded DNA binding"/>
    <property type="evidence" value="ECO:0007669"/>
    <property type="project" value="UniProtKB-ARBA"/>
</dbReference>
<dbReference type="CDD" id="cd18037">
    <property type="entry name" value="DEXSc_Pif1_like"/>
    <property type="match status" value="1"/>
</dbReference>
<dbReference type="Pfam" id="PF21530">
    <property type="entry name" value="Pif1_2B_dom"/>
    <property type="match status" value="1"/>
</dbReference>
<comment type="caution">
    <text evidence="17">The sequence shown here is derived from an EMBL/GenBank/DDBJ whole genome shotgun (WGS) entry which is preliminary data.</text>
</comment>
<comment type="similarity">
    <text evidence="14">Belongs to the helicase family. PIF1 subfamily.</text>
</comment>
<dbReference type="Pfam" id="PF05970">
    <property type="entry name" value="PIF1"/>
    <property type="match status" value="1"/>
</dbReference>
<dbReference type="GO" id="GO:0016787">
    <property type="term" value="F:hydrolase activity"/>
    <property type="evidence" value="ECO:0007669"/>
    <property type="project" value="UniProtKB-KW"/>
</dbReference>
<feature type="compositionally biased region" description="Polar residues" evidence="15">
    <location>
        <begin position="18"/>
        <end position="28"/>
    </location>
</feature>
<keyword evidence="18" id="KW-1185">Reference proteome</keyword>
<feature type="region of interest" description="Disordered" evidence="15">
    <location>
        <begin position="1"/>
        <end position="138"/>
    </location>
</feature>
<evidence type="ECO:0000256" key="6">
    <source>
        <dbReference type="ARBA" id="ARBA00022806"/>
    </source>
</evidence>
<dbReference type="PANTHER" id="PTHR47642">
    <property type="entry name" value="ATP-DEPENDENT DNA HELICASE"/>
    <property type="match status" value="1"/>
</dbReference>
<dbReference type="GO" id="GO:0043139">
    <property type="term" value="F:5'-3' DNA helicase activity"/>
    <property type="evidence" value="ECO:0007669"/>
    <property type="project" value="UniProtKB-UniRule"/>
</dbReference>
<evidence type="ECO:0000256" key="11">
    <source>
        <dbReference type="ARBA" id="ARBA00023204"/>
    </source>
</evidence>
<evidence type="ECO:0000256" key="8">
    <source>
        <dbReference type="ARBA" id="ARBA00023125"/>
    </source>
</evidence>
<keyword evidence="10 14" id="KW-0233">DNA recombination</keyword>
<keyword evidence="12 14" id="KW-0413">Isomerase</keyword>
<keyword evidence="9 14" id="KW-0496">Mitochondrion</keyword>
<comment type="subcellular location">
    <subcellularLocation>
        <location evidence="2">Nucleus</location>
        <location evidence="2">Nucleolus</location>
    </subcellularLocation>
    <subcellularLocation>
        <location evidence="14">Nucleus</location>
    </subcellularLocation>
    <subcellularLocation>
        <location evidence="14">Mitochondrion</location>
    </subcellularLocation>
</comment>
<keyword evidence="3 14" id="KW-0547">Nucleotide-binding</keyword>
<evidence type="ECO:0000256" key="15">
    <source>
        <dbReference type="SAM" id="MobiDB-lite"/>
    </source>
</evidence>
<keyword evidence="13 14" id="KW-0539">Nucleus</keyword>
<evidence type="ECO:0000256" key="9">
    <source>
        <dbReference type="ARBA" id="ARBA00023128"/>
    </source>
</evidence>
<dbReference type="InterPro" id="IPR049163">
    <property type="entry name" value="Pif1-like_2B_dom"/>
</dbReference>
<evidence type="ECO:0000256" key="3">
    <source>
        <dbReference type="ARBA" id="ARBA00022741"/>
    </source>
</evidence>
<keyword evidence="11 14" id="KW-0234">DNA repair</keyword>
<evidence type="ECO:0000256" key="12">
    <source>
        <dbReference type="ARBA" id="ARBA00023235"/>
    </source>
</evidence>
<dbReference type="EC" id="5.6.2.3" evidence="14"/>
<evidence type="ECO:0000313" key="17">
    <source>
        <dbReference type="EMBL" id="KAF5316573.1"/>
    </source>
</evidence>
<dbReference type="PANTHER" id="PTHR47642:SF5">
    <property type="entry name" value="ATP-DEPENDENT DNA HELICASE"/>
    <property type="match status" value="1"/>
</dbReference>
<dbReference type="AlphaFoldDB" id="A0A8H5EYD2"/>
<comment type="function">
    <text evidence="14">DNA-dependent ATPase and 5'-3' DNA helicase required for the maintenance of both mitochondrial and nuclear genome stability.</text>
</comment>
<feature type="compositionally biased region" description="Low complexity" evidence="15">
    <location>
        <begin position="109"/>
        <end position="124"/>
    </location>
</feature>
<accession>A0A8H5EYD2</accession>
<evidence type="ECO:0000256" key="7">
    <source>
        <dbReference type="ARBA" id="ARBA00022840"/>
    </source>
</evidence>
<dbReference type="GO" id="GO:0005739">
    <property type="term" value="C:mitochondrion"/>
    <property type="evidence" value="ECO:0007669"/>
    <property type="project" value="UniProtKB-SubCell"/>
</dbReference>
<reference evidence="17 18" key="1">
    <citation type="journal article" date="2020" name="ISME J.">
        <title>Uncovering the hidden diversity of litter-decomposition mechanisms in mushroom-forming fungi.</title>
        <authorList>
            <person name="Floudas D."/>
            <person name="Bentzer J."/>
            <person name="Ahren D."/>
            <person name="Johansson T."/>
            <person name="Persson P."/>
            <person name="Tunlid A."/>
        </authorList>
    </citation>
    <scope>NUCLEOTIDE SEQUENCE [LARGE SCALE GENOMIC DNA]</scope>
    <source>
        <strain evidence="17 18">CBS 101986</strain>
    </source>
</reference>
<evidence type="ECO:0000256" key="13">
    <source>
        <dbReference type="ARBA" id="ARBA00023242"/>
    </source>
</evidence>
<dbReference type="GO" id="GO:0006310">
    <property type="term" value="P:DNA recombination"/>
    <property type="evidence" value="ECO:0007669"/>
    <property type="project" value="UniProtKB-UniRule"/>
</dbReference>
<evidence type="ECO:0000313" key="18">
    <source>
        <dbReference type="Proteomes" id="UP000567179"/>
    </source>
</evidence>
<comment type="subunit">
    <text evidence="14">Monomer.</text>
</comment>
<evidence type="ECO:0000256" key="1">
    <source>
        <dbReference type="ARBA" id="ARBA00001946"/>
    </source>
</evidence>
<feature type="DNA-binding region" evidence="14">
    <location>
        <begin position="573"/>
        <end position="592"/>
    </location>
</feature>
<evidence type="ECO:0000256" key="14">
    <source>
        <dbReference type="HAMAP-Rule" id="MF_03176"/>
    </source>
</evidence>
<dbReference type="FunFam" id="3.40.50.300:FF:001226">
    <property type="entry name" value="ATP-dependent DNA helicase PIF1"/>
    <property type="match status" value="1"/>
</dbReference>
<gene>
    <name evidence="14" type="primary">PIF1</name>
    <name evidence="17" type="ORF">D9619_006467</name>
</gene>
<keyword evidence="4 14" id="KW-0227">DNA damage</keyword>
<dbReference type="InterPro" id="IPR048293">
    <property type="entry name" value="PIF1_RRM3_pfh1"/>
</dbReference>
<dbReference type="InterPro" id="IPR003593">
    <property type="entry name" value="AAA+_ATPase"/>
</dbReference>
<feature type="binding site" evidence="14">
    <location>
        <begin position="172"/>
        <end position="179"/>
    </location>
    <ligand>
        <name>ATP</name>
        <dbReference type="ChEBI" id="CHEBI:30616"/>
    </ligand>
</feature>
<comment type="catalytic activity">
    <reaction evidence="14">
        <text>ATP + H2O = ADP + phosphate + H(+)</text>
        <dbReference type="Rhea" id="RHEA:13065"/>
        <dbReference type="ChEBI" id="CHEBI:15377"/>
        <dbReference type="ChEBI" id="CHEBI:15378"/>
        <dbReference type="ChEBI" id="CHEBI:30616"/>
        <dbReference type="ChEBI" id="CHEBI:43474"/>
        <dbReference type="ChEBI" id="CHEBI:456216"/>
        <dbReference type="EC" id="5.6.2.3"/>
    </reaction>
</comment>
<dbReference type="HAMAP" id="MF_03176">
    <property type="entry name" value="PIF1"/>
    <property type="match status" value="1"/>
</dbReference>
<dbReference type="GO" id="GO:0006281">
    <property type="term" value="P:DNA repair"/>
    <property type="evidence" value="ECO:0007669"/>
    <property type="project" value="UniProtKB-UniRule"/>
</dbReference>
<protein>
    <recommendedName>
        <fullName evidence="14">ATP-dependent DNA helicase PIF1</fullName>
        <ecNumber evidence="14">5.6.2.3</ecNumber>
    </recommendedName>
    <alternativeName>
        <fullName evidence="14">DNA 5'-3' helicase PIF1</fullName>
    </alternativeName>
    <alternativeName>
        <fullName evidence="14">DNA repair and recombination helicase PIF1</fullName>
    </alternativeName>
</protein>
<organism evidence="17 18">
    <name type="scientific">Psilocybe cf. subviscida</name>
    <dbReference type="NCBI Taxonomy" id="2480587"/>
    <lineage>
        <taxon>Eukaryota</taxon>
        <taxon>Fungi</taxon>
        <taxon>Dikarya</taxon>
        <taxon>Basidiomycota</taxon>
        <taxon>Agaricomycotina</taxon>
        <taxon>Agaricomycetes</taxon>
        <taxon>Agaricomycetidae</taxon>
        <taxon>Agaricales</taxon>
        <taxon>Agaricineae</taxon>
        <taxon>Strophariaceae</taxon>
        <taxon>Psilocybe</taxon>
    </lineage>
</organism>
<dbReference type="GO" id="GO:0005730">
    <property type="term" value="C:nucleolus"/>
    <property type="evidence" value="ECO:0007669"/>
    <property type="project" value="UniProtKB-SubCell"/>
</dbReference>
<dbReference type="GO" id="GO:0000723">
    <property type="term" value="P:telomere maintenance"/>
    <property type="evidence" value="ECO:0007669"/>
    <property type="project" value="InterPro"/>
</dbReference>
<keyword evidence="6 14" id="KW-0347">Helicase</keyword>
<evidence type="ECO:0000256" key="4">
    <source>
        <dbReference type="ARBA" id="ARBA00022763"/>
    </source>
</evidence>
<evidence type="ECO:0000256" key="10">
    <source>
        <dbReference type="ARBA" id="ARBA00023172"/>
    </source>
</evidence>
<dbReference type="Proteomes" id="UP000567179">
    <property type="component" value="Unassembled WGS sequence"/>
</dbReference>
<dbReference type="Gene3D" id="3.40.50.300">
    <property type="entry name" value="P-loop containing nucleotide triphosphate hydrolases"/>
    <property type="match status" value="1"/>
</dbReference>
<dbReference type="GO" id="GO:0005524">
    <property type="term" value="F:ATP binding"/>
    <property type="evidence" value="ECO:0007669"/>
    <property type="project" value="UniProtKB-UniRule"/>
</dbReference>
<evidence type="ECO:0000256" key="2">
    <source>
        <dbReference type="ARBA" id="ARBA00004604"/>
    </source>
</evidence>
<dbReference type="OrthoDB" id="432234at2759"/>
<dbReference type="InterPro" id="IPR027417">
    <property type="entry name" value="P-loop_NTPase"/>
</dbReference>
<sequence length="617" mass="66968">MSKSAKSGLGSIRRDFSSSDVAPRSSQEIYWPPTQPTKTVPQAPPPRKLTGSEARLKAIQDALSSMPSSVPPAPLAPSLSANKRPNPDTAPTQPPSKKARQLPPDWDASLSGSSFATSKSSSQKSKGENKPFSIAGTAQKPAPKKLASVFLSAEQTQILKLVQEGDSVFYTGSAGTGKSVLLKEIIKTLRKKYAKSADAVAITASTGIAACNIGGVTIHSFAGIGLGIEPVKDLVTKIKKNKKAASRWMRTKVLIIDEVSMVDGDLFDKLAEIGTAMFKNGKPFGGIQVIVTGDFFQLPPVTKGSNSTKFAFEAEKWSEVIKHTFNLTKVFRQSDQRFVNMLNEMRFGTLSSESIQTFKRLSRPIEYDDGIGPTELFPRREDVERSNSSRMSGLKTHEENFMSTDAGTIQDVNQREKMLANFMAPRRLDLRIDAQVMLIKNVDETLVNGSMGRVVRFVDHTVYGTADDAEHMGEQGVVGAAAMTTGVGVGKGKGSKGDGKKYPVVEFILPHAGTRRMLVMPEVWKVELPSGEVQISRSQLPLILSWAMSIHKSQGQTLERVKVDLGKVFEKGQAYVALSRATTLDGLQVLNFDASKVQAHPKVIAWTKTLATIADNS</sequence>
<dbReference type="EMBL" id="JAACJJ010000042">
    <property type="protein sequence ID" value="KAF5316573.1"/>
    <property type="molecule type" value="Genomic_DNA"/>
</dbReference>
<evidence type="ECO:0000256" key="5">
    <source>
        <dbReference type="ARBA" id="ARBA00022801"/>
    </source>
</evidence>
<feature type="domain" description="AAA+ ATPase" evidence="16">
    <location>
        <begin position="164"/>
        <end position="335"/>
    </location>
</feature>
<dbReference type="CDD" id="cd18809">
    <property type="entry name" value="SF1_C_RecD"/>
    <property type="match status" value="1"/>
</dbReference>
<evidence type="ECO:0000259" key="16">
    <source>
        <dbReference type="SMART" id="SM00382"/>
    </source>
</evidence>
<comment type="cofactor">
    <cofactor evidence="1 14">
        <name>Mg(2+)</name>
        <dbReference type="ChEBI" id="CHEBI:18420"/>
    </cofactor>
</comment>
<keyword evidence="7 14" id="KW-0067">ATP-binding</keyword>